<evidence type="ECO:0000256" key="3">
    <source>
        <dbReference type="ARBA" id="ARBA00022741"/>
    </source>
</evidence>
<dbReference type="EMBL" id="PCTT01000011">
    <property type="protein sequence ID" value="PIP87318.1"/>
    <property type="molecule type" value="Genomic_DNA"/>
</dbReference>
<accession>A0A2H0DZL0</accession>
<comment type="caution">
    <text evidence="11">The sequence shown here is derived from an EMBL/GenBank/DDBJ whole genome shotgun (WGS) entry which is preliminary data.</text>
</comment>
<dbReference type="SUPFAM" id="SSF50249">
    <property type="entry name" value="Nucleic acid-binding proteins"/>
    <property type="match status" value="1"/>
</dbReference>
<name>A0A2H0DZL0_9BACT</name>
<dbReference type="Gene3D" id="2.40.50.140">
    <property type="entry name" value="Nucleic acid-binding proteins"/>
    <property type="match status" value="1"/>
</dbReference>
<evidence type="ECO:0000256" key="8">
    <source>
        <dbReference type="RuleBase" id="RU000336"/>
    </source>
</evidence>
<dbReference type="GO" id="GO:0005829">
    <property type="term" value="C:cytosol"/>
    <property type="evidence" value="ECO:0007669"/>
    <property type="project" value="TreeGrafter"/>
</dbReference>
<keyword evidence="3 7" id="KW-0547">Nucleotide-binding</keyword>
<keyword evidence="7 8" id="KW-0460">Magnesium</keyword>
<evidence type="ECO:0000313" key="12">
    <source>
        <dbReference type="Proteomes" id="UP000231143"/>
    </source>
</evidence>
<keyword evidence="5 7" id="KW-0030">Aminoacyl-tRNA synthetase</keyword>
<dbReference type="GO" id="GO:0000049">
    <property type="term" value="F:tRNA binding"/>
    <property type="evidence" value="ECO:0007669"/>
    <property type="project" value="TreeGrafter"/>
</dbReference>
<dbReference type="Pfam" id="PF01336">
    <property type="entry name" value="tRNA_anti-codon"/>
    <property type="match status" value="1"/>
</dbReference>
<dbReference type="InterPro" id="IPR006195">
    <property type="entry name" value="aa-tRNA-synth_II"/>
</dbReference>
<evidence type="ECO:0000256" key="6">
    <source>
        <dbReference type="ARBA" id="ARBA00048573"/>
    </source>
</evidence>
<dbReference type="NCBIfam" id="TIGR00499">
    <property type="entry name" value="lysS_bact"/>
    <property type="match status" value="1"/>
</dbReference>
<comment type="subcellular location">
    <subcellularLocation>
        <location evidence="7">Cytoplasm</location>
    </subcellularLocation>
</comment>
<keyword evidence="9" id="KW-0175">Coiled coil</keyword>
<evidence type="ECO:0000256" key="9">
    <source>
        <dbReference type="SAM" id="Coils"/>
    </source>
</evidence>
<dbReference type="AlphaFoldDB" id="A0A2H0DZL0"/>
<dbReference type="Pfam" id="PF00152">
    <property type="entry name" value="tRNA-synt_2"/>
    <property type="match status" value="1"/>
</dbReference>
<dbReference type="PANTHER" id="PTHR42918">
    <property type="entry name" value="LYSYL-TRNA SYNTHETASE"/>
    <property type="match status" value="1"/>
</dbReference>
<reference evidence="11 12" key="1">
    <citation type="submission" date="2017-09" db="EMBL/GenBank/DDBJ databases">
        <title>Depth-based differentiation of microbial function through sediment-hosted aquifers and enrichment of novel symbionts in the deep terrestrial subsurface.</title>
        <authorList>
            <person name="Probst A.J."/>
            <person name="Ladd B."/>
            <person name="Jarett J.K."/>
            <person name="Geller-Mcgrath D.E."/>
            <person name="Sieber C.M."/>
            <person name="Emerson J.B."/>
            <person name="Anantharaman K."/>
            <person name="Thomas B.C."/>
            <person name="Malmstrom R."/>
            <person name="Stieglmeier M."/>
            <person name="Klingl A."/>
            <person name="Woyke T."/>
            <person name="Ryan C.M."/>
            <person name="Banfield J.F."/>
        </authorList>
    </citation>
    <scope>NUCLEOTIDE SEQUENCE [LARGE SCALE GENOMIC DNA]</scope>
    <source>
        <strain evidence="11">CG22_combo_CG10-13_8_21_14_all_36_13</strain>
    </source>
</reference>
<keyword evidence="7" id="KW-0963">Cytoplasm</keyword>
<comment type="similarity">
    <text evidence="7">Belongs to the class-II aminoacyl-tRNA synthetase family.</text>
</comment>
<gene>
    <name evidence="7 11" type="primary">lysS</name>
    <name evidence="11" type="ORF">COW81_00820</name>
</gene>
<dbReference type="InterPro" id="IPR002313">
    <property type="entry name" value="Lys-tRNA-ligase_II"/>
</dbReference>
<comment type="catalytic activity">
    <reaction evidence="6 7 8">
        <text>tRNA(Lys) + L-lysine + ATP = L-lysyl-tRNA(Lys) + AMP + diphosphate</text>
        <dbReference type="Rhea" id="RHEA:20792"/>
        <dbReference type="Rhea" id="RHEA-COMP:9696"/>
        <dbReference type="Rhea" id="RHEA-COMP:9697"/>
        <dbReference type="ChEBI" id="CHEBI:30616"/>
        <dbReference type="ChEBI" id="CHEBI:32551"/>
        <dbReference type="ChEBI" id="CHEBI:33019"/>
        <dbReference type="ChEBI" id="CHEBI:78442"/>
        <dbReference type="ChEBI" id="CHEBI:78529"/>
        <dbReference type="ChEBI" id="CHEBI:456215"/>
        <dbReference type="EC" id="6.1.1.6"/>
    </reaction>
</comment>
<dbReference type="SUPFAM" id="SSF55681">
    <property type="entry name" value="Class II aaRS and biotin synthetases"/>
    <property type="match status" value="1"/>
</dbReference>
<evidence type="ECO:0000256" key="5">
    <source>
        <dbReference type="ARBA" id="ARBA00023146"/>
    </source>
</evidence>
<evidence type="ECO:0000313" key="11">
    <source>
        <dbReference type="EMBL" id="PIP87318.1"/>
    </source>
</evidence>
<dbReference type="PANTHER" id="PTHR42918:SF15">
    <property type="entry name" value="LYSINE--TRNA LIGASE, CHLOROPLASTIC_MITOCHONDRIAL"/>
    <property type="match status" value="1"/>
</dbReference>
<dbReference type="InterPro" id="IPR018149">
    <property type="entry name" value="Lys-tRNA-synth_II_C"/>
</dbReference>
<dbReference type="InterPro" id="IPR044136">
    <property type="entry name" value="Lys-tRNA-ligase_II_N"/>
</dbReference>
<dbReference type="InterPro" id="IPR045864">
    <property type="entry name" value="aa-tRNA-synth_II/BPL/LPL"/>
</dbReference>
<feature type="binding site" evidence="7">
    <location>
        <position position="406"/>
    </location>
    <ligand>
        <name>Mg(2+)</name>
        <dbReference type="ChEBI" id="CHEBI:18420"/>
        <label>1</label>
    </ligand>
</feature>
<dbReference type="GO" id="GO:0005524">
    <property type="term" value="F:ATP binding"/>
    <property type="evidence" value="ECO:0007669"/>
    <property type="project" value="UniProtKB-UniRule"/>
</dbReference>
<evidence type="ECO:0000256" key="7">
    <source>
        <dbReference type="HAMAP-Rule" id="MF_00252"/>
    </source>
</evidence>
<evidence type="ECO:0000256" key="4">
    <source>
        <dbReference type="ARBA" id="ARBA00022840"/>
    </source>
</evidence>
<dbReference type="GO" id="GO:0004824">
    <property type="term" value="F:lysine-tRNA ligase activity"/>
    <property type="evidence" value="ECO:0007669"/>
    <property type="project" value="UniProtKB-UniRule"/>
</dbReference>
<dbReference type="PROSITE" id="PS50862">
    <property type="entry name" value="AA_TRNA_LIGASE_II"/>
    <property type="match status" value="1"/>
</dbReference>
<feature type="binding site" evidence="7">
    <location>
        <position position="406"/>
    </location>
    <ligand>
        <name>Mg(2+)</name>
        <dbReference type="ChEBI" id="CHEBI:18420"/>
        <label>2</label>
    </ligand>
</feature>
<proteinExistence type="inferred from homology"/>
<feature type="domain" description="Aminoacyl-transfer RNA synthetases class-II family profile" evidence="10">
    <location>
        <begin position="178"/>
        <end position="485"/>
    </location>
</feature>
<comment type="subunit">
    <text evidence="7">Homodimer.</text>
</comment>
<dbReference type="Gene3D" id="3.30.930.10">
    <property type="entry name" value="Bira Bifunctional Protein, Domain 2"/>
    <property type="match status" value="1"/>
</dbReference>
<dbReference type="EC" id="6.1.1.6" evidence="7"/>
<sequence length="486" mass="56283">MASIEELREERIKKLNILKERGVNPYPAHTNRSIFVSDFFEAFSTLEKNQKEEVISGRLMSLRKHGGSVFADIYDGTGKLQLYLKSDEISEDDFTLFDEVVDIGDFVEVSGVAVVTRTGQESLLVKSWRMLSKSLRPLPEKFHGLQDEEERLRKRYLDILFNKEVHDMVEKRAKFWHATRTFLLNEGFLEVDTPVLETTAGGADARPFATHHNALDIDVYLRISAGELWQKKLMVAGFPKVFEIGRIFRNEGMSAEHLQDYTQMEFYWGYADYKMGMDLVKEMYRFIAEETIGTQKFTVGEFEIDLSKEWELYDYTDTIMEKTGIDILKADLKDMEKKLQELKVEYDKEGFNKERATDMLWKYCRKQITGPGFLVGVPKSMTPLAKEDSTRPGYSEQFQPIVAGSEVGRGYSELNDPIDQAERFTKQQAMRDAGDEEAQMYDEDFVEALEYGMPPTCGYGMSERFFSFLMNKPIRETQIFPLMRPK</sequence>
<dbReference type="InterPro" id="IPR004365">
    <property type="entry name" value="NA-bd_OB_tRNA"/>
</dbReference>
<evidence type="ECO:0000259" key="10">
    <source>
        <dbReference type="PROSITE" id="PS50862"/>
    </source>
</evidence>
<comment type="caution">
    <text evidence="7">Lacks conserved residue(s) required for the propagation of feature annotation.</text>
</comment>
<keyword evidence="2 7" id="KW-0479">Metal-binding</keyword>
<dbReference type="NCBIfam" id="NF001756">
    <property type="entry name" value="PRK00484.1"/>
    <property type="match status" value="1"/>
</dbReference>
<evidence type="ECO:0000256" key="1">
    <source>
        <dbReference type="ARBA" id="ARBA00022598"/>
    </source>
</evidence>
<dbReference type="CDD" id="cd04322">
    <property type="entry name" value="LysRS_N"/>
    <property type="match status" value="1"/>
</dbReference>
<keyword evidence="7" id="KW-0648">Protein biosynthesis</keyword>
<dbReference type="Proteomes" id="UP000231143">
    <property type="component" value="Unassembled WGS sequence"/>
</dbReference>
<dbReference type="InterPro" id="IPR004364">
    <property type="entry name" value="Aa-tRNA-synt_II"/>
</dbReference>
<protein>
    <recommendedName>
        <fullName evidence="7">Lysine--tRNA ligase</fullName>
        <ecNumber evidence="7">6.1.1.6</ecNumber>
    </recommendedName>
    <alternativeName>
        <fullName evidence="7">Lysyl-tRNA synthetase</fullName>
        <shortName evidence="7">LysRS</shortName>
    </alternativeName>
</protein>
<keyword evidence="4 7" id="KW-0067">ATP-binding</keyword>
<keyword evidence="1 7" id="KW-0436">Ligase</keyword>
<dbReference type="HAMAP" id="MF_00252">
    <property type="entry name" value="Lys_tRNA_synth_class2"/>
    <property type="match status" value="1"/>
</dbReference>
<dbReference type="PRINTS" id="PR00982">
    <property type="entry name" value="TRNASYNTHLYS"/>
</dbReference>
<dbReference type="GO" id="GO:0006430">
    <property type="term" value="P:lysyl-tRNA aminoacylation"/>
    <property type="evidence" value="ECO:0007669"/>
    <property type="project" value="UniProtKB-UniRule"/>
</dbReference>
<dbReference type="GO" id="GO:0000287">
    <property type="term" value="F:magnesium ion binding"/>
    <property type="evidence" value="ECO:0007669"/>
    <property type="project" value="UniProtKB-UniRule"/>
</dbReference>
<comment type="cofactor">
    <cofactor evidence="7 8">
        <name>Mg(2+)</name>
        <dbReference type="ChEBI" id="CHEBI:18420"/>
    </cofactor>
    <text evidence="7 8">Binds 3 Mg(2+) ions per subunit.</text>
</comment>
<dbReference type="InterPro" id="IPR012340">
    <property type="entry name" value="NA-bd_OB-fold"/>
</dbReference>
<organism evidence="11 12">
    <name type="scientific">Candidatus Campbellbacteria bacterium CG22_combo_CG10-13_8_21_14_all_36_13</name>
    <dbReference type="NCBI Taxonomy" id="1974529"/>
    <lineage>
        <taxon>Bacteria</taxon>
        <taxon>Candidatus Campbelliibacteriota</taxon>
    </lineage>
</organism>
<evidence type="ECO:0000256" key="2">
    <source>
        <dbReference type="ARBA" id="ARBA00022723"/>
    </source>
</evidence>
<feature type="coiled-coil region" evidence="9">
    <location>
        <begin position="325"/>
        <end position="352"/>
    </location>
</feature>